<keyword evidence="2" id="KW-0732">Signal</keyword>
<evidence type="ECO:0000256" key="2">
    <source>
        <dbReference type="SAM" id="SignalP"/>
    </source>
</evidence>
<organism evidence="3">
    <name type="scientific">Xenopsylla cheopis</name>
    <name type="common">Oriental rat flea</name>
    <name type="synonym">Pulex cheopis</name>
    <dbReference type="NCBI Taxonomy" id="163159"/>
    <lineage>
        <taxon>Eukaryota</taxon>
        <taxon>Metazoa</taxon>
        <taxon>Ecdysozoa</taxon>
        <taxon>Arthropoda</taxon>
        <taxon>Hexapoda</taxon>
        <taxon>Insecta</taxon>
        <taxon>Pterygota</taxon>
        <taxon>Neoptera</taxon>
        <taxon>Endopterygota</taxon>
        <taxon>Siphonaptera</taxon>
        <taxon>Pulicidae</taxon>
        <taxon>Xenopsyllinae</taxon>
        <taxon>Xenopsylla</taxon>
    </lineage>
</organism>
<name>A0A6M2E3H5_XENCH</name>
<feature type="signal peptide" evidence="2">
    <location>
        <begin position="1"/>
        <end position="27"/>
    </location>
</feature>
<accession>A0A6M2E3H5</accession>
<reference evidence="3" key="1">
    <citation type="submission" date="2020-03" db="EMBL/GenBank/DDBJ databases">
        <title>Transcriptomic Profiling of the Digestive Tract of the Rat Flea, Xenopsylla cheopis, Following Blood Feeding and Infection with Yersinia pestis.</title>
        <authorList>
            <person name="Bland D.M."/>
            <person name="Martens C.A."/>
            <person name="Virtaneva K."/>
            <person name="Kanakabandi K."/>
            <person name="Long D."/>
            <person name="Rosenke R."/>
            <person name="Saturday G.A."/>
            <person name="Hoyt F.H."/>
            <person name="Bruno D.P."/>
            <person name="Ribeiro J.M.C."/>
            <person name="Hinnebusch J."/>
        </authorList>
    </citation>
    <scope>NUCLEOTIDE SEQUENCE</scope>
</reference>
<feature type="transmembrane region" description="Helical" evidence="1">
    <location>
        <begin position="64"/>
        <end position="79"/>
    </location>
</feature>
<evidence type="ECO:0000313" key="3">
    <source>
        <dbReference type="EMBL" id="NOV51527.1"/>
    </source>
</evidence>
<keyword evidence="1" id="KW-0812">Transmembrane</keyword>
<evidence type="ECO:0000256" key="1">
    <source>
        <dbReference type="SAM" id="Phobius"/>
    </source>
</evidence>
<dbReference type="EMBL" id="GIIL01007801">
    <property type="protein sequence ID" value="NOV51527.1"/>
    <property type="molecule type" value="Transcribed_RNA"/>
</dbReference>
<feature type="chain" id="PRO_5026695843" evidence="2">
    <location>
        <begin position="28"/>
        <end position="103"/>
    </location>
</feature>
<protein>
    <submittedName>
        <fullName evidence="3">Putative product</fullName>
    </submittedName>
</protein>
<dbReference type="AlphaFoldDB" id="A0A6M2E3H5"/>
<keyword evidence="1" id="KW-1133">Transmembrane helix</keyword>
<keyword evidence="1" id="KW-0472">Membrane</keyword>
<sequence length="103" mass="12425">MFIINASMLALAIIYSILRLEWQTTSTQRPLREANNIITDFFDKNHVKESVGVLTKKRPHHRRLYLWLFMVIMALYTFQRDNNYDRSIWTCSSSVSFWFDESW</sequence>
<proteinExistence type="predicted"/>